<dbReference type="GO" id="GO:0006518">
    <property type="term" value="P:peptide metabolic process"/>
    <property type="evidence" value="ECO:0007669"/>
    <property type="project" value="TreeGrafter"/>
</dbReference>
<dbReference type="GO" id="GO:0006508">
    <property type="term" value="P:proteolysis"/>
    <property type="evidence" value="ECO:0007669"/>
    <property type="project" value="UniProtKB-KW"/>
</dbReference>
<reference evidence="10 11" key="2">
    <citation type="journal article" date="2021" name="Microorganisms">
        <title>The Ever-Expanding Pseudomonas Genus: Description of 43 New Species and Partition of the Pseudomonas putida Group.</title>
        <authorList>
            <person name="Girard L."/>
            <person name="Lood C."/>
            <person name="Hofte M."/>
            <person name="Vandamme P."/>
            <person name="Rokni-Zadeh H."/>
            <person name="van Noort V."/>
            <person name="Lavigne R."/>
            <person name="De Mot R."/>
        </authorList>
    </citation>
    <scope>NUCLEOTIDE SEQUENCE [LARGE SCALE GENOMIC DNA]</scope>
    <source>
        <strain evidence="10 11">RW8P3</strain>
    </source>
</reference>
<evidence type="ECO:0000256" key="4">
    <source>
        <dbReference type="ARBA" id="ARBA00022801"/>
    </source>
</evidence>
<protein>
    <submittedName>
        <fullName evidence="10">Oligopeptidase A</fullName>
    </submittedName>
</protein>
<evidence type="ECO:0000256" key="8">
    <source>
        <dbReference type="SAM" id="MobiDB-lite"/>
    </source>
</evidence>
<dbReference type="AlphaFoldDB" id="A0A9E6PKT8"/>
<comment type="similarity">
    <text evidence="1 7">Belongs to the peptidase M3 family.</text>
</comment>
<feature type="region of interest" description="Disordered" evidence="8">
    <location>
        <begin position="689"/>
        <end position="713"/>
    </location>
</feature>
<evidence type="ECO:0000256" key="5">
    <source>
        <dbReference type="ARBA" id="ARBA00022833"/>
    </source>
</evidence>
<dbReference type="InterPro" id="IPR045090">
    <property type="entry name" value="Pept_M3A_M3B"/>
</dbReference>
<dbReference type="GO" id="GO:0046872">
    <property type="term" value="F:metal ion binding"/>
    <property type="evidence" value="ECO:0007669"/>
    <property type="project" value="UniProtKB-UniRule"/>
</dbReference>
<dbReference type="RefSeq" id="WP_186686852.1">
    <property type="nucleotide sequence ID" value="NZ_CP077093.1"/>
</dbReference>
<accession>A0A9E6PKT8</accession>
<keyword evidence="6 7" id="KW-0482">Metalloprotease</keyword>
<dbReference type="KEGG" id="pvw:HU752_001305"/>
<dbReference type="GO" id="GO:0004222">
    <property type="term" value="F:metalloendopeptidase activity"/>
    <property type="evidence" value="ECO:0007669"/>
    <property type="project" value="InterPro"/>
</dbReference>
<keyword evidence="2 7" id="KW-0645">Protease</keyword>
<evidence type="ECO:0000259" key="9">
    <source>
        <dbReference type="Pfam" id="PF01432"/>
    </source>
</evidence>
<dbReference type="PANTHER" id="PTHR11804">
    <property type="entry name" value="PROTEASE M3 THIMET OLIGOPEPTIDASE-RELATED"/>
    <property type="match status" value="1"/>
</dbReference>
<keyword evidence="4 7" id="KW-0378">Hydrolase</keyword>
<dbReference type="Gene3D" id="3.40.390.10">
    <property type="entry name" value="Collagenase (Catalytic Domain)"/>
    <property type="match status" value="1"/>
</dbReference>
<organism evidence="10 11">
    <name type="scientific">Pseudomonas vanderleydeniana</name>
    <dbReference type="NCBI Taxonomy" id="2745495"/>
    <lineage>
        <taxon>Bacteria</taxon>
        <taxon>Pseudomonadati</taxon>
        <taxon>Pseudomonadota</taxon>
        <taxon>Gammaproteobacteria</taxon>
        <taxon>Pseudomonadales</taxon>
        <taxon>Pseudomonadaceae</taxon>
        <taxon>Pseudomonas</taxon>
    </lineage>
</organism>
<evidence type="ECO:0000256" key="7">
    <source>
        <dbReference type="RuleBase" id="RU003435"/>
    </source>
</evidence>
<dbReference type="PANTHER" id="PTHR11804:SF84">
    <property type="entry name" value="SACCHAROLYSIN"/>
    <property type="match status" value="1"/>
</dbReference>
<reference evidence="10 11" key="1">
    <citation type="journal article" date="2020" name="Microorganisms">
        <title>Reliable Identification of Environmental Pseudomonas Isolates Using the rpoD Gene.</title>
        <authorList>
            <consortium name="The Broad Institute Genome Sequencing Platform"/>
            <person name="Girard L."/>
            <person name="Lood C."/>
            <person name="Rokni-Zadeh H."/>
            <person name="van Noort V."/>
            <person name="Lavigne R."/>
            <person name="De Mot R."/>
        </authorList>
    </citation>
    <scope>NUCLEOTIDE SEQUENCE [LARGE SCALE GENOMIC DNA]</scope>
    <source>
        <strain evidence="10 11">RW8P3</strain>
    </source>
</reference>
<dbReference type="InterPro" id="IPR001567">
    <property type="entry name" value="Pept_M3A_M3B_dom"/>
</dbReference>
<comment type="cofactor">
    <cofactor evidence="7">
        <name>Zn(2+)</name>
        <dbReference type="ChEBI" id="CHEBI:29105"/>
    </cofactor>
    <text evidence="7">Binds 1 zinc ion.</text>
</comment>
<sequence>MGIYNPLLHHCGELPPYSSVRAHHLVPAFLQVRNEARSTIQAILISQRELPTWDDFVVPLDVLGARMAWYVGTLLALSRSRSGDKWNKAFLRCSRIEVQFDQLLWGNAQLHALYRKLATSAQARHFSRPRQVLLERVLQRYRLMGQELSVEQRQRFRELGETIDELRQRFLSNVAAASRCASWQIGVEEEALLDGVSAHDKAAMARYRDKTLLGWQVDMSDPELVRTIMTDARASALREKLYQRRGALASDQGLPDCKTFDNSVVLEQLLRLRLEQARMLGFGSSAELALQRLSVRDTSRVLWFLHQQIANKAPDWITQRAELVALAPDSAVKPWDYSFYGQQVRLNGGALGEDEFRSHFRLERVLEKMLDLPTRLFGIEFVERQEVDTWHASIRTFEVREGGQTLGYLFLDLFNRAEKLFKSASTFSLGHRLLSVEGREVKVPVAVLSCALPANGTDEPVLLKHGQLRTLFHEFGHCLHQLLDPSETWQLSCIEHSGLDVREFFSRLMERWSYSVDFLVDMSRHHQTGASLSADQARRLRIFLESQAWLHDSAQLMYSGADFFLHLLQPVDAEHIRLLMKENLAHWPRPMHERFIYSFTHLVTGYEARYFTYLWGLELATEVFARFEEKGLFDAVEGRRLRAELFAPAATRALTDSVAAFLGRPAKAAMRDSSDPAFVDLMKRLAKVQSGETDDRDSGTGSDPAQPVQPRSVPAWAAMMFGSALKTPRASAAPAPNSVGVGRS</sequence>
<dbReference type="InterPro" id="IPR024077">
    <property type="entry name" value="Neurolysin/TOP_dom2"/>
</dbReference>
<dbReference type="SUPFAM" id="SSF55486">
    <property type="entry name" value="Metalloproteases ('zincins'), catalytic domain"/>
    <property type="match status" value="1"/>
</dbReference>
<keyword evidence="3 7" id="KW-0479">Metal-binding</keyword>
<name>A0A9E6PKT8_9PSED</name>
<evidence type="ECO:0000256" key="3">
    <source>
        <dbReference type="ARBA" id="ARBA00022723"/>
    </source>
</evidence>
<evidence type="ECO:0000256" key="1">
    <source>
        <dbReference type="ARBA" id="ARBA00006040"/>
    </source>
</evidence>
<dbReference type="Pfam" id="PF01432">
    <property type="entry name" value="Peptidase_M3"/>
    <property type="match status" value="1"/>
</dbReference>
<gene>
    <name evidence="10" type="ORF">HU752_001305</name>
</gene>
<evidence type="ECO:0000313" key="10">
    <source>
        <dbReference type="EMBL" id="QXI28627.1"/>
    </source>
</evidence>
<dbReference type="Proteomes" id="UP000634530">
    <property type="component" value="Chromosome"/>
</dbReference>
<evidence type="ECO:0000256" key="6">
    <source>
        <dbReference type="ARBA" id="ARBA00023049"/>
    </source>
</evidence>
<keyword evidence="5 7" id="KW-0862">Zinc</keyword>
<feature type="domain" description="Peptidase M3A/M3B catalytic" evidence="9">
    <location>
        <begin position="229"/>
        <end position="669"/>
    </location>
</feature>
<dbReference type="InterPro" id="IPR024079">
    <property type="entry name" value="MetalloPept_cat_dom_sf"/>
</dbReference>
<proteinExistence type="inferred from homology"/>
<dbReference type="EMBL" id="CP077093">
    <property type="protein sequence ID" value="QXI28627.1"/>
    <property type="molecule type" value="Genomic_DNA"/>
</dbReference>
<keyword evidence="11" id="KW-1185">Reference proteome</keyword>
<evidence type="ECO:0000256" key="2">
    <source>
        <dbReference type="ARBA" id="ARBA00022670"/>
    </source>
</evidence>
<evidence type="ECO:0000313" key="11">
    <source>
        <dbReference type="Proteomes" id="UP000634530"/>
    </source>
</evidence>
<dbReference type="Gene3D" id="1.10.1370.10">
    <property type="entry name" value="Neurolysin, domain 3"/>
    <property type="match status" value="1"/>
</dbReference>